<accession>A0A9W8QZ01</accession>
<dbReference type="EMBL" id="JAOQAV010000051">
    <property type="protein sequence ID" value="KAJ4180171.1"/>
    <property type="molecule type" value="Genomic_DNA"/>
</dbReference>
<name>A0A9W8QZ01_9HYPO</name>
<sequence>MITSALDAEAVAVQDLHILCPRVKTAATLNYEGLWLRVWLPDNKISRLETKAILSENPPCRSFSDETAFAASQRALSYLADRVNNCKRNHVKCRKKNQWFPSRALHVQKFNRLISVKVVSGEDVPSGSEYITLSHRWGGSEQLTLTSDTLVTFSEGIPAERLPRLFSETAQVAHQLNVPYLWIDSLHGAKR</sequence>
<dbReference type="InterPro" id="IPR010730">
    <property type="entry name" value="HET"/>
</dbReference>
<evidence type="ECO:0000313" key="3">
    <source>
        <dbReference type="Proteomes" id="UP001152087"/>
    </source>
</evidence>
<keyword evidence="3" id="KW-1185">Reference proteome</keyword>
<organism evidence="2 3">
    <name type="scientific">Fusarium falciforme</name>
    <dbReference type="NCBI Taxonomy" id="195108"/>
    <lineage>
        <taxon>Eukaryota</taxon>
        <taxon>Fungi</taxon>
        <taxon>Dikarya</taxon>
        <taxon>Ascomycota</taxon>
        <taxon>Pezizomycotina</taxon>
        <taxon>Sordariomycetes</taxon>
        <taxon>Hypocreomycetidae</taxon>
        <taxon>Hypocreales</taxon>
        <taxon>Nectriaceae</taxon>
        <taxon>Fusarium</taxon>
        <taxon>Fusarium solani species complex</taxon>
    </lineage>
</organism>
<gene>
    <name evidence="2" type="ORF">NW755_012022</name>
</gene>
<reference evidence="2" key="1">
    <citation type="submission" date="2022-09" db="EMBL/GenBank/DDBJ databases">
        <title>Fusarium specimens isolated from Avocado Roots.</title>
        <authorList>
            <person name="Stajich J."/>
            <person name="Roper C."/>
            <person name="Heimlech-Rivalta G."/>
        </authorList>
    </citation>
    <scope>NUCLEOTIDE SEQUENCE</scope>
    <source>
        <strain evidence="2">A02</strain>
    </source>
</reference>
<dbReference type="PANTHER" id="PTHR33112:SF10">
    <property type="entry name" value="TOL"/>
    <property type="match status" value="1"/>
</dbReference>
<dbReference type="Proteomes" id="UP001152087">
    <property type="component" value="Unassembled WGS sequence"/>
</dbReference>
<protein>
    <recommendedName>
        <fullName evidence="1">Heterokaryon incompatibility domain-containing protein</fullName>
    </recommendedName>
</protein>
<dbReference type="AlphaFoldDB" id="A0A9W8QZ01"/>
<comment type="caution">
    <text evidence="2">The sequence shown here is derived from an EMBL/GenBank/DDBJ whole genome shotgun (WGS) entry which is preliminary data.</text>
</comment>
<proteinExistence type="predicted"/>
<dbReference type="Pfam" id="PF06985">
    <property type="entry name" value="HET"/>
    <property type="match status" value="1"/>
</dbReference>
<feature type="domain" description="Heterokaryon incompatibility" evidence="1">
    <location>
        <begin position="130"/>
        <end position="186"/>
    </location>
</feature>
<evidence type="ECO:0000259" key="1">
    <source>
        <dbReference type="Pfam" id="PF06985"/>
    </source>
</evidence>
<evidence type="ECO:0000313" key="2">
    <source>
        <dbReference type="EMBL" id="KAJ4180171.1"/>
    </source>
</evidence>
<dbReference type="PANTHER" id="PTHR33112">
    <property type="entry name" value="DOMAIN PROTEIN, PUTATIVE-RELATED"/>
    <property type="match status" value="1"/>
</dbReference>